<accession>A0A3P7YF75</accession>
<dbReference type="GO" id="GO:0005929">
    <property type="term" value="C:cilium"/>
    <property type="evidence" value="ECO:0007669"/>
    <property type="project" value="UniProtKB-SubCell"/>
</dbReference>
<comment type="subcellular location">
    <subcellularLocation>
        <location evidence="1">Cell projection</location>
        <location evidence="1">Cilium</location>
    </subcellularLocation>
</comment>
<evidence type="ECO:0000313" key="8">
    <source>
        <dbReference type="WBParaSite" id="HPBE_0001086601-mRNA-1"/>
    </source>
</evidence>
<dbReference type="AlphaFoldDB" id="A0A183FSE9"/>
<feature type="region of interest" description="Disordered" evidence="5">
    <location>
        <begin position="1"/>
        <end position="22"/>
    </location>
</feature>
<keyword evidence="3" id="KW-0969">Cilium</keyword>
<evidence type="ECO:0000256" key="1">
    <source>
        <dbReference type="ARBA" id="ARBA00004138"/>
    </source>
</evidence>
<dbReference type="WBParaSite" id="HPBE_0001086601-mRNA-1">
    <property type="protein sequence ID" value="HPBE_0001086601-mRNA-1"/>
    <property type="gene ID" value="HPBE_0001086601"/>
</dbReference>
<evidence type="ECO:0000256" key="3">
    <source>
        <dbReference type="ARBA" id="ARBA00023069"/>
    </source>
</evidence>
<gene>
    <name evidence="6" type="ORF">HPBE_LOCUS10867</name>
</gene>
<keyword evidence="7" id="KW-1185">Reference proteome</keyword>
<dbReference type="Pfam" id="PF10498">
    <property type="entry name" value="IFT57"/>
    <property type="match status" value="1"/>
</dbReference>
<dbReference type="PANTHER" id="PTHR16011:SF0">
    <property type="entry name" value="INTRAFLAGELLAR TRANSPORT PROTEIN 57 HOMOLOG"/>
    <property type="match status" value="1"/>
</dbReference>
<evidence type="ECO:0000256" key="2">
    <source>
        <dbReference type="ARBA" id="ARBA00009415"/>
    </source>
</evidence>
<dbReference type="GO" id="GO:0005815">
    <property type="term" value="C:microtubule organizing center"/>
    <property type="evidence" value="ECO:0007669"/>
    <property type="project" value="TreeGrafter"/>
</dbReference>
<dbReference type="PANTHER" id="PTHR16011">
    <property type="entry name" value="IFT57/HIPPI"/>
    <property type="match status" value="1"/>
</dbReference>
<evidence type="ECO:0000313" key="7">
    <source>
        <dbReference type="Proteomes" id="UP000050761"/>
    </source>
</evidence>
<name>A0A183FSE9_HELPZ</name>
<evidence type="ECO:0000256" key="4">
    <source>
        <dbReference type="ARBA" id="ARBA00023273"/>
    </source>
</evidence>
<protein>
    <submittedName>
        <fullName evidence="8">Intraflagellar transport protein 52 homolog</fullName>
    </submittedName>
</protein>
<evidence type="ECO:0000256" key="5">
    <source>
        <dbReference type="SAM" id="MobiDB-lite"/>
    </source>
</evidence>
<reference evidence="8" key="2">
    <citation type="submission" date="2019-09" db="UniProtKB">
        <authorList>
            <consortium name="WormBaseParasite"/>
        </authorList>
    </citation>
    <scope>IDENTIFICATION</scope>
</reference>
<proteinExistence type="inferred from homology"/>
<dbReference type="GO" id="GO:0030992">
    <property type="term" value="C:intraciliary transport particle B"/>
    <property type="evidence" value="ECO:0007669"/>
    <property type="project" value="TreeGrafter"/>
</dbReference>
<dbReference type="GO" id="GO:0042073">
    <property type="term" value="P:intraciliary transport"/>
    <property type="evidence" value="ECO:0007669"/>
    <property type="project" value="TreeGrafter"/>
</dbReference>
<organism evidence="7 8">
    <name type="scientific">Heligmosomoides polygyrus</name>
    <name type="common">Parasitic roundworm</name>
    <dbReference type="NCBI Taxonomy" id="6339"/>
    <lineage>
        <taxon>Eukaryota</taxon>
        <taxon>Metazoa</taxon>
        <taxon>Ecdysozoa</taxon>
        <taxon>Nematoda</taxon>
        <taxon>Chromadorea</taxon>
        <taxon>Rhabditida</taxon>
        <taxon>Rhabditina</taxon>
        <taxon>Rhabditomorpha</taxon>
        <taxon>Strongyloidea</taxon>
        <taxon>Heligmosomidae</taxon>
        <taxon>Heligmosomoides</taxon>
    </lineage>
</organism>
<evidence type="ECO:0000313" key="6">
    <source>
        <dbReference type="EMBL" id="VDO86620.1"/>
    </source>
</evidence>
<dbReference type="GO" id="GO:1905515">
    <property type="term" value="P:non-motile cilium assembly"/>
    <property type="evidence" value="ECO:0007669"/>
    <property type="project" value="TreeGrafter"/>
</dbReference>
<dbReference type="Proteomes" id="UP000050761">
    <property type="component" value="Unassembled WGS sequence"/>
</dbReference>
<comment type="similarity">
    <text evidence="2">Belongs to the IFT57 family.</text>
</comment>
<dbReference type="EMBL" id="UZAH01026906">
    <property type="protein sequence ID" value="VDO86620.1"/>
    <property type="molecule type" value="Genomic_DNA"/>
</dbReference>
<dbReference type="GO" id="GO:0005794">
    <property type="term" value="C:Golgi apparatus"/>
    <property type="evidence" value="ECO:0007669"/>
    <property type="project" value="TreeGrafter"/>
</dbReference>
<accession>A0A183FSE9</accession>
<dbReference type="OrthoDB" id="423881at2759"/>
<keyword evidence="4" id="KW-0966">Cell projection</keyword>
<dbReference type="InterPro" id="IPR019530">
    <property type="entry name" value="Intra-flagellar_transport_57"/>
</dbReference>
<sequence>MEEAEEKEDHDQDLPEGPGKLYEPYIRNEDLVDKLKLLDYEDGFLKMSTAYRSIQRHYFVNSTNVGEQFFMFTSLAAWLIRKGGNESYEMPQEV</sequence>
<reference evidence="6 7" key="1">
    <citation type="submission" date="2018-11" db="EMBL/GenBank/DDBJ databases">
        <authorList>
            <consortium name="Pathogen Informatics"/>
        </authorList>
    </citation>
    <scope>NUCLEOTIDE SEQUENCE [LARGE SCALE GENOMIC DNA]</scope>
</reference>